<dbReference type="SUPFAM" id="SSF52980">
    <property type="entry name" value="Restriction endonuclease-like"/>
    <property type="match status" value="1"/>
</dbReference>
<feature type="domain" description="ERCC4" evidence="1">
    <location>
        <begin position="21"/>
        <end position="154"/>
    </location>
</feature>
<protein>
    <recommendedName>
        <fullName evidence="1">ERCC4 domain-containing protein</fullName>
    </recommendedName>
</protein>
<proteinExistence type="predicted"/>
<accession>A0ABZ3IJN1</accession>
<dbReference type="Proteomes" id="UP000216752">
    <property type="component" value="Chromosome"/>
</dbReference>
<sequence length="182" mass="20955">MKYHYTDSELKQLLQSMTILVDTREQENGHITSYFDKQKIPYIGRKLDFGDYSFMLPACPALGIVRDTYFVGDIAVERKASLEELSGNLTQDRAQFESELIRASKAKLLLMVENASYADIIGHKYRTKYEPKAFLAALKTYEVRYSLNLNFIPSVCAGNFIYHTLYYYLREYLRGGQVGLAV</sequence>
<reference evidence="2" key="1">
    <citation type="submission" date="2024-05" db="EMBL/GenBank/DDBJ databases">
        <title>Isolation and characterization of Sporomusa carbonis sp. nov., a carboxydotrophic hydrogenogen in the genus of Sporomusa isolated from a charcoal burning pile.</title>
        <authorList>
            <person name="Boeer T."/>
            <person name="Rosenbaum F."/>
            <person name="Eysell L."/>
            <person name="Mueller V."/>
            <person name="Daniel R."/>
            <person name="Poehlein A."/>
        </authorList>
    </citation>
    <scope>NUCLEOTIDE SEQUENCE [LARGE SCALE GENOMIC DNA]</scope>
    <source>
        <strain evidence="2">DSM 10669</strain>
    </source>
</reference>
<dbReference type="Gene3D" id="3.40.50.10130">
    <property type="match status" value="1"/>
</dbReference>
<evidence type="ECO:0000313" key="3">
    <source>
        <dbReference type="Proteomes" id="UP000216752"/>
    </source>
</evidence>
<keyword evidence="3" id="KW-1185">Reference proteome</keyword>
<dbReference type="RefSeq" id="WP_211289668.1">
    <property type="nucleotide sequence ID" value="NZ_CP155573.1"/>
</dbReference>
<dbReference type="EMBL" id="CP155573">
    <property type="protein sequence ID" value="XFO65563.1"/>
    <property type="molecule type" value="Genomic_DNA"/>
</dbReference>
<dbReference type="Pfam" id="PF02732">
    <property type="entry name" value="ERCC4"/>
    <property type="match status" value="1"/>
</dbReference>
<organism evidence="2 3">
    <name type="scientific">Sporomusa silvacetica DSM 10669</name>
    <dbReference type="NCBI Taxonomy" id="1123289"/>
    <lineage>
        <taxon>Bacteria</taxon>
        <taxon>Bacillati</taxon>
        <taxon>Bacillota</taxon>
        <taxon>Negativicutes</taxon>
        <taxon>Selenomonadales</taxon>
        <taxon>Sporomusaceae</taxon>
        <taxon>Sporomusa</taxon>
    </lineage>
</organism>
<name>A0ABZ3IJN1_9FIRM</name>
<gene>
    <name evidence="2" type="ORF">SPSIL_017030</name>
</gene>
<evidence type="ECO:0000313" key="2">
    <source>
        <dbReference type="EMBL" id="XFO65563.1"/>
    </source>
</evidence>
<dbReference type="InterPro" id="IPR006166">
    <property type="entry name" value="ERCC4_domain"/>
</dbReference>
<dbReference type="InterPro" id="IPR011335">
    <property type="entry name" value="Restrct_endonuc-II-like"/>
</dbReference>
<evidence type="ECO:0000259" key="1">
    <source>
        <dbReference type="Pfam" id="PF02732"/>
    </source>
</evidence>